<dbReference type="InterPro" id="IPR005119">
    <property type="entry name" value="LysR_subst-bd"/>
</dbReference>
<dbReference type="GO" id="GO:0003677">
    <property type="term" value="F:DNA binding"/>
    <property type="evidence" value="ECO:0007669"/>
    <property type="project" value="UniProtKB-KW"/>
</dbReference>
<evidence type="ECO:0000313" key="7">
    <source>
        <dbReference type="EMBL" id="TYC16918.1"/>
    </source>
</evidence>
<evidence type="ECO:0000259" key="6">
    <source>
        <dbReference type="PROSITE" id="PS50931"/>
    </source>
</evidence>
<feature type="region of interest" description="Disordered" evidence="5">
    <location>
        <begin position="186"/>
        <end position="211"/>
    </location>
</feature>
<dbReference type="Gene3D" id="3.40.190.10">
    <property type="entry name" value="Periplasmic binding protein-like II"/>
    <property type="match status" value="3"/>
</dbReference>
<comment type="caution">
    <text evidence="7">The sequence shown here is derived from an EMBL/GenBank/DDBJ whole genome shotgun (WGS) entry which is preliminary data.</text>
</comment>
<feature type="compositionally biased region" description="Basic and acidic residues" evidence="5">
    <location>
        <begin position="202"/>
        <end position="211"/>
    </location>
</feature>
<keyword evidence="3" id="KW-0238">DNA-binding</keyword>
<evidence type="ECO:0000256" key="3">
    <source>
        <dbReference type="ARBA" id="ARBA00023125"/>
    </source>
</evidence>
<dbReference type="OrthoDB" id="79118at2"/>
<name>A0A5D0UES7_9ACTN</name>
<dbReference type="Gene3D" id="1.10.10.10">
    <property type="entry name" value="Winged helix-like DNA-binding domain superfamily/Winged helix DNA-binding domain"/>
    <property type="match status" value="1"/>
</dbReference>
<dbReference type="SUPFAM" id="SSF53850">
    <property type="entry name" value="Periplasmic binding protein-like II"/>
    <property type="match status" value="2"/>
</dbReference>
<evidence type="ECO:0000256" key="4">
    <source>
        <dbReference type="ARBA" id="ARBA00023163"/>
    </source>
</evidence>
<dbReference type="PANTHER" id="PTHR30346:SF0">
    <property type="entry name" value="HCA OPERON TRANSCRIPTIONAL ACTIVATOR HCAR"/>
    <property type="match status" value="1"/>
</dbReference>
<organism evidence="7 8">
    <name type="scientific">Actinomadura syzygii</name>
    <dbReference type="NCBI Taxonomy" id="1427538"/>
    <lineage>
        <taxon>Bacteria</taxon>
        <taxon>Bacillati</taxon>
        <taxon>Actinomycetota</taxon>
        <taxon>Actinomycetes</taxon>
        <taxon>Streptosporangiales</taxon>
        <taxon>Thermomonosporaceae</taxon>
        <taxon>Actinomadura</taxon>
    </lineage>
</organism>
<evidence type="ECO:0000313" key="8">
    <source>
        <dbReference type="Proteomes" id="UP000322634"/>
    </source>
</evidence>
<dbReference type="AlphaFoldDB" id="A0A5D0UES7"/>
<keyword evidence="2" id="KW-0805">Transcription regulation</keyword>
<dbReference type="GO" id="GO:0003700">
    <property type="term" value="F:DNA-binding transcription factor activity"/>
    <property type="evidence" value="ECO:0007669"/>
    <property type="project" value="InterPro"/>
</dbReference>
<reference evidence="7 8" key="1">
    <citation type="submission" date="2019-08" db="EMBL/GenBank/DDBJ databases">
        <title>Actinomadura sp. nov. CYP1-5 isolated from mountain soil.</title>
        <authorList>
            <person name="Songsumanus A."/>
            <person name="Kuncharoen N."/>
            <person name="Kudo T."/>
            <person name="Yuki M."/>
            <person name="Igarashi Y."/>
            <person name="Tanasupawat S."/>
        </authorList>
    </citation>
    <scope>NUCLEOTIDE SEQUENCE [LARGE SCALE GENOMIC DNA]</scope>
    <source>
        <strain evidence="7 8">GKU157</strain>
    </source>
</reference>
<dbReference type="Pfam" id="PF03466">
    <property type="entry name" value="LysR_substrate"/>
    <property type="match status" value="1"/>
</dbReference>
<comment type="similarity">
    <text evidence="1">Belongs to the LysR transcriptional regulatory family.</text>
</comment>
<dbReference type="FunFam" id="1.10.10.10:FF:000001">
    <property type="entry name" value="LysR family transcriptional regulator"/>
    <property type="match status" value="1"/>
</dbReference>
<evidence type="ECO:0000256" key="5">
    <source>
        <dbReference type="SAM" id="MobiDB-lite"/>
    </source>
</evidence>
<evidence type="ECO:0000256" key="1">
    <source>
        <dbReference type="ARBA" id="ARBA00009437"/>
    </source>
</evidence>
<dbReference type="GO" id="GO:0032993">
    <property type="term" value="C:protein-DNA complex"/>
    <property type="evidence" value="ECO:0007669"/>
    <property type="project" value="TreeGrafter"/>
</dbReference>
<sequence>MERHEIEALVVLAEELHFGRTAERLGVSTSRVSQTVRGLERRVGVRLFDRTSRRVALTPAGRRLAAEVGPAWALIGAAVDRAVREGRGVTGTLRAAFTGAAGGQLLAGAARLARSREPGLRVVLREARPGEVAAWLRDGEAEVCLVEFPAGAPWDGADNRAAGLVDGGADGGADARADVGGIRHVDGHADGRVEGGQVDGGDVGRLDRRPDGRVDGAGVEVGPVLVREARMLAVPAGHPFARRGSVPVGELARVRVLDPPSRRGGTLQEALTLVGAGEGVLPVSAHVRRYHARPDVAYVPLDGAPPVEWGLVWRAGGDSARVRAFVRAARDLLDVS</sequence>
<dbReference type="InterPro" id="IPR036390">
    <property type="entry name" value="WH_DNA-bd_sf"/>
</dbReference>
<protein>
    <submittedName>
        <fullName evidence="7">LysR family transcriptional regulator</fullName>
    </submittedName>
</protein>
<gene>
    <name evidence="7" type="ORF">FXF65_08395</name>
</gene>
<proteinExistence type="inferred from homology"/>
<keyword evidence="8" id="KW-1185">Reference proteome</keyword>
<dbReference type="PANTHER" id="PTHR30346">
    <property type="entry name" value="TRANSCRIPTIONAL DUAL REGULATOR HCAR-RELATED"/>
    <property type="match status" value="1"/>
</dbReference>
<dbReference type="InterPro" id="IPR000847">
    <property type="entry name" value="LysR_HTH_N"/>
</dbReference>
<dbReference type="Pfam" id="PF00126">
    <property type="entry name" value="HTH_1"/>
    <property type="match status" value="1"/>
</dbReference>
<evidence type="ECO:0000256" key="2">
    <source>
        <dbReference type="ARBA" id="ARBA00023015"/>
    </source>
</evidence>
<dbReference type="PROSITE" id="PS50931">
    <property type="entry name" value="HTH_LYSR"/>
    <property type="match status" value="1"/>
</dbReference>
<dbReference type="InterPro" id="IPR036388">
    <property type="entry name" value="WH-like_DNA-bd_sf"/>
</dbReference>
<dbReference type="Proteomes" id="UP000322634">
    <property type="component" value="Unassembled WGS sequence"/>
</dbReference>
<feature type="domain" description="HTH lysR-type" evidence="6">
    <location>
        <begin position="1"/>
        <end position="58"/>
    </location>
</feature>
<dbReference type="SUPFAM" id="SSF46785">
    <property type="entry name" value="Winged helix' DNA-binding domain"/>
    <property type="match status" value="1"/>
</dbReference>
<keyword evidence="4" id="KW-0804">Transcription</keyword>
<accession>A0A5D0UES7</accession>
<dbReference type="EMBL" id="VSFF01000003">
    <property type="protein sequence ID" value="TYC16918.1"/>
    <property type="molecule type" value="Genomic_DNA"/>
</dbReference>